<dbReference type="SUPFAM" id="SSF160544">
    <property type="entry name" value="EscU C-terminal domain-like"/>
    <property type="match status" value="1"/>
</dbReference>
<keyword evidence="9 13" id="KW-1133">Transmembrane helix</keyword>
<evidence type="ECO:0000256" key="6">
    <source>
        <dbReference type="ARBA" id="ARBA00022692"/>
    </source>
</evidence>
<feature type="transmembrane region" description="Helical" evidence="13">
    <location>
        <begin position="191"/>
        <end position="214"/>
    </location>
</feature>
<comment type="caution">
    <text evidence="15">The sequence shown here is derived from an EMBL/GenBank/DDBJ whole genome shotgun (WGS) entry which is preliminary data.</text>
</comment>
<dbReference type="PANTHER" id="PTHR30531">
    <property type="entry name" value="FLAGELLAR BIOSYNTHETIC PROTEIN FLHB"/>
    <property type="match status" value="1"/>
</dbReference>
<evidence type="ECO:0000256" key="11">
    <source>
        <dbReference type="ARBA" id="ARBA00023225"/>
    </source>
</evidence>
<evidence type="ECO:0000256" key="1">
    <source>
        <dbReference type="ARBA" id="ARBA00004651"/>
    </source>
</evidence>
<dbReference type="Gene3D" id="6.10.250.2080">
    <property type="match status" value="1"/>
</dbReference>
<dbReference type="RefSeq" id="WP_157289488.1">
    <property type="nucleotide sequence ID" value="NZ_WQRF01000001.1"/>
</dbReference>
<comment type="subcellular location">
    <subcellularLocation>
        <location evidence="1">Cell membrane</location>
        <topology evidence="1">Multi-pass membrane protein</topology>
    </subcellularLocation>
</comment>
<reference evidence="15 16" key="1">
    <citation type="submission" date="2019-12" db="EMBL/GenBank/DDBJ databases">
        <title>Devosia maris sp. nov., isolated from the deep seawater.</title>
        <authorList>
            <person name="Liu Y."/>
        </authorList>
    </citation>
    <scope>NUCLEOTIDE SEQUENCE [LARGE SCALE GENOMIC DNA]</scope>
    <source>
        <strain evidence="15 16">L53-10-65</strain>
    </source>
</reference>
<dbReference type="GO" id="GO:0044780">
    <property type="term" value="P:bacterial-type flagellum assembly"/>
    <property type="evidence" value="ECO:0007669"/>
    <property type="project" value="InterPro"/>
</dbReference>
<feature type="region of interest" description="Disordered" evidence="14">
    <location>
        <begin position="1"/>
        <end position="27"/>
    </location>
</feature>
<evidence type="ECO:0000256" key="14">
    <source>
        <dbReference type="SAM" id="MobiDB-lite"/>
    </source>
</evidence>
<evidence type="ECO:0000256" key="7">
    <source>
        <dbReference type="ARBA" id="ARBA00022795"/>
    </source>
</evidence>
<evidence type="ECO:0000256" key="13">
    <source>
        <dbReference type="RuleBase" id="RU364091"/>
    </source>
</evidence>
<evidence type="ECO:0000256" key="2">
    <source>
        <dbReference type="ARBA" id="ARBA00010690"/>
    </source>
</evidence>
<keyword evidence="6 13" id="KW-0812">Transmembrane</keyword>
<dbReference type="GO" id="GO:0005886">
    <property type="term" value="C:plasma membrane"/>
    <property type="evidence" value="ECO:0007669"/>
    <property type="project" value="UniProtKB-SubCell"/>
</dbReference>
<sequence>MSSEAPDQDSKTEDPSQKKLEDAHKKGDVAKSQEVTTWFMLMGSGIVFALLSPWISTQLSQPLSLIFMNADQFDLDGAGFADFFNGLALAMIGVVLIPLAVLMVCGILANLVQHRLVWSLDPIKPKLSKISPISGAKRLFSPDALVNFGKGLVKIVLVGVIVIVVCWPERDRLDTMMTADPIMILVDFQEIGIKIFAAVLAVITAIAVADFFYMRQKWWKRQMMTVQETREEYKQMEGDPHVKGRIRQLRQDRARKRMMSSVPDATVVITNPTHFAVALKYDKDMSAPKCVAKGADAVALRIRELAKDNDVPIVENPPLARALFASVDIDETIPAEHFKAVAEVIGFVMRLKKPGGGWRPSA</sequence>
<evidence type="ECO:0000256" key="3">
    <source>
        <dbReference type="ARBA" id="ARBA00021622"/>
    </source>
</evidence>
<evidence type="ECO:0000256" key="9">
    <source>
        <dbReference type="ARBA" id="ARBA00022989"/>
    </source>
</evidence>
<protein>
    <recommendedName>
        <fullName evidence="3 13">Flagellar biosynthetic protein FlhB</fullName>
    </recommendedName>
</protein>
<feature type="transmembrane region" description="Helical" evidence="13">
    <location>
        <begin position="35"/>
        <end position="55"/>
    </location>
</feature>
<comment type="similarity">
    <text evidence="2 13">Belongs to the type III secretion exporter family.</text>
</comment>
<dbReference type="Gene3D" id="3.40.1690.10">
    <property type="entry name" value="secretion proteins EscU"/>
    <property type="match status" value="1"/>
</dbReference>
<gene>
    <name evidence="13 15" type="primary">flhB</name>
    <name evidence="15" type="ORF">GO014_06090</name>
</gene>
<evidence type="ECO:0000256" key="8">
    <source>
        <dbReference type="ARBA" id="ARBA00022927"/>
    </source>
</evidence>
<dbReference type="InterPro" id="IPR029025">
    <property type="entry name" value="T3SS_substrate_exporter_C"/>
</dbReference>
<keyword evidence="16" id="KW-1185">Reference proteome</keyword>
<keyword evidence="4 13" id="KW-0813">Transport</keyword>
<organism evidence="15 16">
    <name type="scientific">Devosia marina</name>
    <dbReference type="NCBI Taxonomy" id="2683198"/>
    <lineage>
        <taxon>Bacteria</taxon>
        <taxon>Pseudomonadati</taxon>
        <taxon>Pseudomonadota</taxon>
        <taxon>Alphaproteobacteria</taxon>
        <taxon>Hyphomicrobiales</taxon>
        <taxon>Devosiaceae</taxon>
        <taxon>Devosia</taxon>
    </lineage>
</organism>
<evidence type="ECO:0000313" key="15">
    <source>
        <dbReference type="EMBL" id="MVS98588.1"/>
    </source>
</evidence>
<comment type="function">
    <text evidence="12 13">Required for formation of the rod structure in the basal body of the flagellar apparatus. Together with FliI and FliH, may constitute the export apparatus of flagellin.</text>
</comment>
<dbReference type="Pfam" id="PF01312">
    <property type="entry name" value="Bac_export_2"/>
    <property type="match status" value="1"/>
</dbReference>
<dbReference type="Proteomes" id="UP000438106">
    <property type="component" value="Unassembled WGS sequence"/>
</dbReference>
<evidence type="ECO:0000256" key="5">
    <source>
        <dbReference type="ARBA" id="ARBA00022475"/>
    </source>
</evidence>
<evidence type="ECO:0000256" key="10">
    <source>
        <dbReference type="ARBA" id="ARBA00023136"/>
    </source>
</evidence>
<feature type="transmembrane region" description="Helical" evidence="13">
    <location>
        <begin position="144"/>
        <end position="167"/>
    </location>
</feature>
<keyword evidence="5 13" id="KW-1003">Cell membrane</keyword>
<dbReference type="PANTHER" id="PTHR30531:SF12">
    <property type="entry name" value="FLAGELLAR BIOSYNTHETIC PROTEIN FLHB"/>
    <property type="match status" value="1"/>
</dbReference>
<keyword evidence="8 13" id="KW-0653">Protein transport</keyword>
<keyword evidence="15" id="KW-0966">Cell projection</keyword>
<keyword evidence="10 13" id="KW-0472">Membrane</keyword>
<dbReference type="EMBL" id="WQRF01000001">
    <property type="protein sequence ID" value="MVS98588.1"/>
    <property type="molecule type" value="Genomic_DNA"/>
</dbReference>
<name>A0A7X3K366_9HYPH</name>
<dbReference type="NCBIfam" id="TIGR00328">
    <property type="entry name" value="flhB"/>
    <property type="match status" value="1"/>
</dbReference>
<dbReference type="InterPro" id="IPR006136">
    <property type="entry name" value="FlhB"/>
</dbReference>
<dbReference type="FunFam" id="3.40.1690.10:FF:000001">
    <property type="entry name" value="Flagellar biosynthetic protein FlhB"/>
    <property type="match status" value="1"/>
</dbReference>
<dbReference type="InterPro" id="IPR006135">
    <property type="entry name" value="T3SS_substrate_exporter"/>
</dbReference>
<dbReference type="AlphaFoldDB" id="A0A7X3K366"/>
<dbReference type="PRINTS" id="PR00950">
    <property type="entry name" value="TYPE3IMSPROT"/>
</dbReference>
<keyword evidence="7 13" id="KW-1005">Bacterial flagellum biogenesis</keyword>
<keyword evidence="11 13" id="KW-1006">Bacterial flagellum protein export</keyword>
<keyword evidence="15" id="KW-0969">Cilium</keyword>
<keyword evidence="15" id="KW-0282">Flagellum</keyword>
<evidence type="ECO:0000313" key="16">
    <source>
        <dbReference type="Proteomes" id="UP000438106"/>
    </source>
</evidence>
<feature type="transmembrane region" description="Helical" evidence="13">
    <location>
        <begin position="83"/>
        <end position="109"/>
    </location>
</feature>
<dbReference type="GO" id="GO:0009306">
    <property type="term" value="P:protein secretion"/>
    <property type="evidence" value="ECO:0007669"/>
    <property type="project" value="InterPro"/>
</dbReference>
<feature type="compositionally biased region" description="Basic and acidic residues" evidence="14">
    <location>
        <begin position="8"/>
        <end position="27"/>
    </location>
</feature>
<evidence type="ECO:0000256" key="12">
    <source>
        <dbReference type="ARBA" id="ARBA00025078"/>
    </source>
</evidence>
<accession>A0A7X3K366</accession>
<evidence type="ECO:0000256" key="4">
    <source>
        <dbReference type="ARBA" id="ARBA00022448"/>
    </source>
</evidence>
<proteinExistence type="inferred from homology"/>